<evidence type="ECO:0000313" key="3">
    <source>
        <dbReference type="Proteomes" id="UP000215506"/>
    </source>
</evidence>
<dbReference type="RefSeq" id="WP_094027265.1">
    <property type="nucleotide sequence ID" value="NZ_NGAF01000016.1"/>
</dbReference>
<organism evidence="2 3">
    <name type="scientific">Nocardia cerradoensis</name>
    <dbReference type="NCBI Taxonomy" id="85688"/>
    <lineage>
        <taxon>Bacteria</taxon>
        <taxon>Bacillati</taxon>
        <taxon>Actinomycetota</taxon>
        <taxon>Actinomycetes</taxon>
        <taxon>Mycobacteriales</taxon>
        <taxon>Nocardiaceae</taxon>
        <taxon>Nocardia</taxon>
    </lineage>
</organism>
<evidence type="ECO:0008006" key="4">
    <source>
        <dbReference type="Google" id="ProtNLM"/>
    </source>
</evidence>
<dbReference type="Gene3D" id="3.40.50.1820">
    <property type="entry name" value="alpha/beta hydrolase"/>
    <property type="match status" value="1"/>
</dbReference>
<dbReference type="SUPFAM" id="SSF53474">
    <property type="entry name" value="alpha/beta-Hydrolases"/>
    <property type="match status" value="1"/>
</dbReference>
<dbReference type="InterPro" id="IPR029058">
    <property type="entry name" value="AB_hydrolase_fold"/>
</dbReference>
<evidence type="ECO:0000256" key="1">
    <source>
        <dbReference type="SAM" id="SignalP"/>
    </source>
</evidence>
<feature type="chain" id="PRO_5038837499" description="AB hydrolase-1 domain-containing protein" evidence="1">
    <location>
        <begin position="27"/>
        <end position="306"/>
    </location>
</feature>
<keyword evidence="1" id="KW-0732">Signal</keyword>
<dbReference type="Proteomes" id="UP000215506">
    <property type="component" value="Unassembled WGS sequence"/>
</dbReference>
<name>A0A231GZC9_9NOCA</name>
<proteinExistence type="predicted"/>
<gene>
    <name evidence="2" type="ORF">B7C42_05947</name>
</gene>
<protein>
    <recommendedName>
        <fullName evidence="4">AB hydrolase-1 domain-containing protein</fullName>
    </recommendedName>
</protein>
<accession>A0A231GZC9</accession>
<comment type="caution">
    <text evidence="2">The sequence shown here is derived from an EMBL/GenBank/DDBJ whole genome shotgun (WGS) entry which is preliminary data.</text>
</comment>
<evidence type="ECO:0000313" key="2">
    <source>
        <dbReference type="EMBL" id="OXR41963.1"/>
    </source>
</evidence>
<sequence length="306" mass="31522">MRLRASTLTVLAAVGIAAAAFAPAAAGPPLPGTVDLPCAAATLHQDAAWYRPAGTPRGMVWLQHGFARTEGNVAALAETLSDAGYLVFSPSLPFLNPDGCTLQNLGDNTAFLDQVARLFATAADPTGPLATSAARAGVGLPALPRRVVFIGHSAGAEAVEYVAHRLHASYPDAWANLRGLVVLDPVKSFLGTNTDTALIDLAATDLPVLTVSGPPALCNNFGSGTGALRTYLHRPFLGVRLITGEHTDAEGASTDTLGELLCGTPQPDNVAALQQLTVRWTGDYFDGSTDYPADAAVAAAEPLTGT</sequence>
<keyword evidence="3" id="KW-1185">Reference proteome</keyword>
<reference evidence="2 3" key="1">
    <citation type="submission" date="2017-07" db="EMBL/GenBank/DDBJ databases">
        <title>First draft Genome Sequence of Nocardia cerradoensis isolated from human infection.</title>
        <authorList>
            <person name="Carrasco G."/>
        </authorList>
    </citation>
    <scope>NUCLEOTIDE SEQUENCE [LARGE SCALE GENOMIC DNA]</scope>
    <source>
        <strain evidence="2 3">CNM20130759</strain>
    </source>
</reference>
<dbReference type="AlphaFoldDB" id="A0A231GZC9"/>
<feature type="signal peptide" evidence="1">
    <location>
        <begin position="1"/>
        <end position="26"/>
    </location>
</feature>
<dbReference type="EMBL" id="NGAF01000016">
    <property type="protein sequence ID" value="OXR41963.1"/>
    <property type="molecule type" value="Genomic_DNA"/>
</dbReference>